<dbReference type="RefSeq" id="WP_160801775.1">
    <property type="nucleotide sequence ID" value="NZ_WUUL01000007.1"/>
</dbReference>
<keyword evidence="2" id="KW-1185">Reference proteome</keyword>
<organism evidence="1 2">
    <name type="scientific">Shimazuella alba</name>
    <dbReference type="NCBI Taxonomy" id="2690964"/>
    <lineage>
        <taxon>Bacteria</taxon>
        <taxon>Bacillati</taxon>
        <taxon>Bacillota</taxon>
        <taxon>Bacilli</taxon>
        <taxon>Bacillales</taxon>
        <taxon>Thermoactinomycetaceae</taxon>
        <taxon>Shimazuella</taxon>
    </lineage>
</organism>
<comment type="caution">
    <text evidence="1">The sequence shown here is derived from an EMBL/GenBank/DDBJ whole genome shotgun (WGS) entry which is preliminary data.</text>
</comment>
<evidence type="ECO:0000313" key="2">
    <source>
        <dbReference type="Proteomes" id="UP000430692"/>
    </source>
</evidence>
<proteinExistence type="predicted"/>
<protein>
    <submittedName>
        <fullName evidence="1">Spore coat protein</fullName>
    </submittedName>
</protein>
<dbReference type="EMBL" id="WUUL01000007">
    <property type="protein sequence ID" value="MXQ54417.1"/>
    <property type="molecule type" value="Genomic_DNA"/>
</dbReference>
<reference evidence="1 2" key="1">
    <citation type="submission" date="2019-12" db="EMBL/GenBank/DDBJ databases">
        <title>Whole-genome analyses of novel actinobacteria.</title>
        <authorList>
            <person name="Sahin N."/>
            <person name="Saygin H."/>
        </authorList>
    </citation>
    <scope>NUCLEOTIDE SEQUENCE [LARGE SCALE GENOMIC DNA]</scope>
    <source>
        <strain evidence="1 2">KC615</strain>
    </source>
</reference>
<evidence type="ECO:0000313" key="1">
    <source>
        <dbReference type="EMBL" id="MXQ54417.1"/>
    </source>
</evidence>
<keyword evidence="1" id="KW-0167">Capsid protein</keyword>
<accession>A0A6I4VS55</accession>
<dbReference type="Proteomes" id="UP000430692">
    <property type="component" value="Unassembled WGS sequence"/>
</dbReference>
<gene>
    <name evidence="1" type="ORF">GSM42_11980</name>
</gene>
<name>A0A6I4VS55_9BACL</name>
<dbReference type="AlphaFoldDB" id="A0A6I4VS55"/>
<keyword evidence="1" id="KW-0946">Virion</keyword>
<sequence>MPKRLGIHETLELHELLTFKNTCLTKSAAMSNLASDAALKDILVQDVSQSEQDIQTLQNLISQQQGETIHE</sequence>